<dbReference type="PANTHER" id="PTHR47335">
    <property type="entry name" value="UNCONVENTIONAL MYOSIN-XVI"/>
    <property type="match status" value="1"/>
</dbReference>
<dbReference type="SMART" id="SM00242">
    <property type="entry name" value="MYSc"/>
    <property type="match status" value="1"/>
</dbReference>
<dbReference type="Gene3D" id="1.20.58.530">
    <property type="match status" value="1"/>
</dbReference>
<feature type="compositionally biased region" description="Basic and acidic residues" evidence="10">
    <location>
        <begin position="1243"/>
        <end position="1266"/>
    </location>
</feature>
<dbReference type="GO" id="GO:0051015">
    <property type="term" value="F:actin filament binding"/>
    <property type="evidence" value="ECO:0007669"/>
    <property type="project" value="TreeGrafter"/>
</dbReference>
<dbReference type="PRINTS" id="PR00193">
    <property type="entry name" value="MYOSINHEAVY"/>
</dbReference>
<dbReference type="Pfam" id="PF15452">
    <property type="entry name" value="NYAP_C"/>
    <property type="match status" value="1"/>
</dbReference>
<dbReference type="FunFam" id="1.25.40.20:FF:000168">
    <property type="entry name" value="Myosin XVI"/>
    <property type="match status" value="1"/>
</dbReference>
<reference evidence="12" key="2">
    <citation type="submission" date="2025-08" db="UniProtKB">
        <authorList>
            <consortium name="Ensembl"/>
        </authorList>
    </citation>
    <scope>IDENTIFICATION</scope>
</reference>
<dbReference type="PROSITE" id="PS50096">
    <property type="entry name" value="IQ"/>
    <property type="match status" value="1"/>
</dbReference>
<proteinExistence type="inferred from homology"/>
<accession>A0A8C9V8N9</accession>
<feature type="region of interest" description="Disordered" evidence="10">
    <location>
        <begin position="1239"/>
        <end position="1285"/>
    </location>
</feature>
<dbReference type="GO" id="GO:0019903">
    <property type="term" value="F:protein phosphatase binding"/>
    <property type="evidence" value="ECO:0007669"/>
    <property type="project" value="TreeGrafter"/>
</dbReference>
<dbReference type="GeneID" id="108933194"/>
<dbReference type="InterPro" id="IPR039482">
    <property type="entry name" value="NYAP_N"/>
</dbReference>
<feature type="region of interest" description="Disordered" evidence="10">
    <location>
        <begin position="1302"/>
        <end position="1340"/>
    </location>
</feature>
<feature type="repeat" description="ANK" evidence="8">
    <location>
        <begin position="243"/>
        <end position="275"/>
    </location>
</feature>
<dbReference type="Pfam" id="PF00063">
    <property type="entry name" value="Myosin_head"/>
    <property type="match status" value="1"/>
</dbReference>
<keyword evidence="6 9" id="KW-0518">Myosin</keyword>
<evidence type="ECO:0000259" key="11">
    <source>
        <dbReference type="PROSITE" id="PS51456"/>
    </source>
</evidence>
<keyword evidence="3 9" id="KW-0547">Nucleotide-binding</keyword>
<dbReference type="InterPro" id="IPR052838">
    <property type="entry name" value="Myosin-XVI"/>
</dbReference>
<evidence type="ECO:0000256" key="2">
    <source>
        <dbReference type="ARBA" id="ARBA00022737"/>
    </source>
</evidence>
<feature type="region of interest" description="Disordered" evidence="10">
    <location>
        <begin position="1641"/>
        <end position="1697"/>
    </location>
</feature>
<dbReference type="SUPFAM" id="SSF52540">
    <property type="entry name" value="P-loop containing nucleoside triphosphate hydrolases"/>
    <property type="match status" value="1"/>
</dbReference>
<dbReference type="Pfam" id="PF12796">
    <property type="entry name" value="Ank_2"/>
    <property type="match status" value="2"/>
</dbReference>
<dbReference type="Gene3D" id="1.25.40.20">
    <property type="entry name" value="Ankyrin repeat-containing domain"/>
    <property type="match status" value="2"/>
</dbReference>
<feature type="repeat" description="ANK" evidence="8">
    <location>
        <begin position="114"/>
        <end position="146"/>
    </location>
</feature>
<dbReference type="Ensembl" id="ENSSFOT00015036559.2">
    <property type="protein sequence ID" value="ENSSFOP00015036167.2"/>
    <property type="gene ID" value="ENSSFOG00015022980.2"/>
</dbReference>
<evidence type="ECO:0000256" key="9">
    <source>
        <dbReference type="PROSITE-ProRule" id="PRU00782"/>
    </source>
</evidence>
<dbReference type="GO" id="GO:0003774">
    <property type="term" value="F:cytoskeletal motor activity"/>
    <property type="evidence" value="ECO:0007669"/>
    <property type="project" value="UniProtKB-UniRule"/>
</dbReference>
<dbReference type="GO" id="GO:0043491">
    <property type="term" value="P:phosphatidylinositol 3-kinase/protein kinase B signal transduction"/>
    <property type="evidence" value="ECO:0007669"/>
    <property type="project" value="TreeGrafter"/>
</dbReference>
<dbReference type="SUPFAM" id="SSF48403">
    <property type="entry name" value="Ankyrin repeat"/>
    <property type="match status" value="1"/>
</dbReference>
<keyword evidence="9" id="KW-0009">Actin-binding</keyword>
<protein>
    <submittedName>
        <fullName evidence="12">Myosin XVI</fullName>
    </submittedName>
</protein>
<feature type="region of interest" description="Disordered" evidence="10">
    <location>
        <begin position="1718"/>
        <end position="1810"/>
    </location>
</feature>
<dbReference type="InterPro" id="IPR036961">
    <property type="entry name" value="Kinesin_motor_dom_sf"/>
</dbReference>
<dbReference type="GeneTree" id="ENSGT00940000158920"/>
<dbReference type="PANTHER" id="PTHR47335:SF1">
    <property type="entry name" value="UNCONVENTIONAL MYOSIN-XVI"/>
    <property type="match status" value="1"/>
</dbReference>
<feature type="compositionally biased region" description="Pro residues" evidence="10">
    <location>
        <begin position="1605"/>
        <end position="1622"/>
    </location>
</feature>
<keyword evidence="4 9" id="KW-0067">ATP-binding</keyword>
<feature type="repeat" description="ANK" evidence="8">
    <location>
        <begin position="147"/>
        <end position="179"/>
    </location>
</feature>
<dbReference type="Pfam" id="PF15439">
    <property type="entry name" value="NYAP_N"/>
    <property type="match status" value="1"/>
</dbReference>
<dbReference type="RefSeq" id="XP_018605595.2">
    <property type="nucleotide sequence ID" value="XM_018750079.2"/>
</dbReference>
<keyword evidence="13" id="KW-1185">Reference proteome</keyword>
<feature type="region of interest" description="Disordered" evidence="10">
    <location>
        <begin position="1358"/>
        <end position="1396"/>
    </location>
</feature>
<dbReference type="PROSITE" id="PS50297">
    <property type="entry name" value="ANK_REP_REGION"/>
    <property type="match status" value="3"/>
</dbReference>
<dbReference type="Proteomes" id="UP000694397">
    <property type="component" value="Chromosome 1"/>
</dbReference>
<dbReference type="InterPro" id="IPR029353">
    <property type="entry name" value="NYAP_C"/>
</dbReference>
<evidence type="ECO:0000256" key="6">
    <source>
        <dbReference type="ARBA" id="ARBA00023123"/>
    </source>
</evidence>
<evidence type="ECO:0000256" key="7">
    <source>
        <dbReference type="ARBA" id="ARBA00023175"/>
    </source>
</evidence>
<evidence type="ECO:0000256" key="1">
    <source>
        <dbReference type="ARBA" id="ARBA00022553"/>
    </source>
</evidence>
<feature type="compositionally biased region" description="Polar residues" evidence="10">
    <location>
        <begin position="1756"/>
        <end position="1784"/>
    </location>
</feature>
<dbReference type="InterPro" id="IPR036770">
    <property type="entry name" value="Ankyrin_rpt-contain_sf"/>
</dbReference>
<dbReference type="GO" id="GO:0016459">
    <property type="term" value="C:myosin complex"/>
    <property type="evidence" value="ECO:0007669"/>
    <property type="project" value="UniProtKB-KW"/>
</dbReference>
<dbReference type="Gene3D" id="1.20.5.4820">
    <property type="match status" value="1"/>
</dbReference>
<feature type="repeat" description="ANK" evidence="8">
    <location>
        <begin position="279"/>
        <end position="308"/>
    </location>
</feature>
<keyword evidence="7 9" id="KW-0505">Motor protein</keyword>
<dbReference type="GO" id="GO:0048812">
    <property type="term" value="P:neuron projection morphogenesis"/>
    <property type="evidence" value="ECO:0007669"/>
    <property type="project" value="TreeGrafter"/>
</dbReference>
<evidence type="ECO:0000313" key="13">
    <source>
        <dbReference type="Proteomes" id="UP000694397"/>
    </source>
</evidence>
<dbReference type="GO" id="GO:0005654">
    <property type="term" value="C:nucleoplasm"/>
    <property type="evidence" value="ECO:0007669"/>
    <property type="project" value="TreeGrafter"/>
</dbReference>
<dbReference type="OrthoDB" id="9935913at2759"/>
<evidence type="ECO:0000256" key="10">
    <source>
        <dbReference type="SAM" id="MobiDB-lite"/>
    </source>
</evidence>
<keyword evidence="1" id="KW-0597">Phosphoprotein</keyword>
<evidence type="ECO:0000256" key="4">
    <source>
        <dbReference type="ARBA" id="ARBA00022840"/>
    </source>
</evidence>
<dbReference type="GO" id="GO:0048471">
    <property type="term" value="C:perinuclear region of cytoplasm"/>
    <property type="evidence" value="ECO:0007669"/>
    <property type="project" value="TreeGrafter"/>
</dbReference>
<organism evidence="12 13">
    <name type="scientific">Scleropages formosus</name>
    <name type="common">Asian bonytongue</name>
    <name type="synonym">Osteoglossum formosum</name>
    <dbReference type="NCBI Taxonomy" id="113540"/>
    <lineage>
        <taxon>Eukaryota</taxon>
        <taxon>Metazoa</taxon>
        <taxon>Chordata</taxon>
        <taxon>Craniata</taxon>
        <taxon>Vertebrata</taxon>
        <taxon>Euteleostomi</taxon>
        <taxon>Actinopterygii</taxon>
        <taxon>Neopterygii</taxon>
        <taxon>Teleostei</taxon>
        <taxon>Osteoglossocephala</taxon>
        <taxon>Osteoglossomorpha</taxon>
        <taxon>Osteoglossiformes</taxon>
        <taxon>Osteoglossidae</taxon>
        <taxon>Scleropages</taxon>
    </lineage>
</organism>
<evidence type="ECO:0000256" key="8">
    <source>
        <dbReference type="PROSITE-ProRule" id="PRU00023"/>
    </source>
</evidence>
<feature type="domain" description="Myosin motor" evidence="11">
    <location>
        <begin position="421"/>
        <end position="1165"/>
    </location>
</feature>
<dbReference type="Gene3D" id="1.20.120.720">
    <property type="entry name" value="Myosin VI head, motor domain, U50 subdomain"/>
    <property type="match status" value="1"/>
</dbReference>
<feature type="region of interest" description="Actin-binding" evidence="9">
    <location>
        <begin position="1045"/>
        <end position="1067"/>
    </location>
</feature>
<reference evidence="12" key="3">
    <citation type="submission" date="2025-09" db="UniProtKB">
        <authorList>
            <consortium name="Ensembl"/>
        </authorList>
    </citation>
    <scope>IDENTIFICATION</scope>
</reference>
<dbReference type="InterPro" id="IPR001609">
    <property type="entry name" value="Myosin_head_motor_dom-like"/>
</dbReference>
<evidence type="ECO:0000256" key="3">
    <source>
        <dbReference type="ARBA" id="ARBA00022741"/>
    </source>
</evidence>
<keyword evidence="2" id="KW-0677">Repeat</keyword>
<dbReference type="PROSITE" id="PS51456">
    <property type="entry name" value="MYOSIN_MOTOR"/>
    <property type="match status" value="1"/>
</dbReference>
<evidence type="ECO:0000313" key="12">
    <source>
        <dbReference type="Ensembl" id="ENSSFOP00015036167.2"/>
    </source>
</evidence>
<dbReference type="InterPro" id="IPR002110">
    <property type="entry name" value="Ankyrin_rpt"/>
</dbReference>
<dbReference type="InterPro" id="IPR027417">
    <property type="entry name" value="P-loop_NTPase"/>
</dbReference>
<keyword evidence="5 8" id="KW-0040">ANK repeat</keyword>
<dbReference type="Gene3D" id="1.10.10.820">
    <property type="match status" value="1"/>
</dbReference>
<dbReference type="Gene3D" id="3.40.850.10">
    <property type="entry name" value="Kinesin motor domain"/>
    <property type="match status" value="1"/>
</dbReference>
<sequence>MSQYHFIKCCCFQLCNVFRSRVMEIDQCLLESLPLGQRLRLVRRLRCDQVRAYCEREKVLQRQGSARARPLIRRKRKVQFGSSDIIQDAIVRHDNKEVVRLLKEGTDPSMLLPSGGSLLHLCARHDNVFAAELLMERGADVNQQDEDLWTALHVASACDSADMALLLLLAGANIMLQDINGNIPLDYSTEGSETNYILLKRLEENGVDLSTVQSMKMQQPSTMLSDVQYLLTTGGSVNQCNDEGVTLLHIASANGYSDVVSLLLKNGADPQAADNTCCTPLHLAAKYGQAHIVNQLLLHGADPMLLNGAKDKPSDIAATDWIADVLLKAEACWEERLRDPTAPSLPTENHYEEVNQDVPPSLRKLSLTFPISKRDGLLEKDIMFRDVAGAPAPQPSQENGIEGPSSVVPGKLEQVKLVPPAPSDDLASLSELTNSSLLYEMQKRFGNDQIYTYIGHILLLVNPNKDLPIYSTVVSQLYLSSSGRLCSSLPPHIFSSAERAYHMMMQERQPQCFILSGESGSGKTEACKHIMRHLASRSCPKGFMLEPKMKHVNCILEAFGHAKTQMNSNSSRFMKFLSVQFCEKKKSLVRAQLYTYALEKSRLCSSAPHQHNFNVFYMMAEGLSAEERGALCLGNIMGHRYLRQGGSADWPAGPASSQGRDKFSTLKQALRAMGFHGLEVDNVFGILAAILHLGDLHFRLMRDSETAHLSDTQQLEQVSAMLQVCPEDLGYALTSDEQYLKGDVITRRYTVEMSSHYRDLLAKSLYSRLFSYLVNNINCYLQGQEEMTGHPVLEIGILDIFGFEDMRKNGFEQLCINMTNERIHQYVTDLLFHLEQAECLQEGIAMETLRSPGNCSIVLDFFFQKPQGLLSVLDEESQALRPSEQNFYRKLQSQLDAVNANGVAFSGKDGNGNLPPKDQGLAFTITHYAGKMTYDLTGALERNKDLLPQNILSVMKSSENVVIRQVFQSKLTHTGFLVPAQQRLKVLRAKGTLLLQRLTSSSPAWDPKKHLEVSKVLKKKGGTSFLQRLERCGPVTAAVQLRNSLSEINSKLKDCTPHFIQCVRPNQTKQPDSFDSFHVSTQLQYLGVLDMVRMIRYGYPVRMSFTSFLTRYKDLADTTLGDRKLSVEEKCQHILQHCNLQGWQMGHTKVFLRYWQADHLNDRCHQLHRKIVTCQRAARGWLARRGLQRRVQVQHQQLTQVQSFLQAAEDLGLQAYHSLVIQNASDIARENDRLRCKFSSTHLPERPEPLGKEEEPPRRTPEKGVKVTEGSSSGGRPLKHFRSSSVPTPMAMESLVHSAGPSVKLPAQQPTPTTDEGGGGGSLSSPRKQPPPKPKRDPNTRLSASYEAVSACLSIAQKESPADALSKARPHSDDYSTMKKIPPPKPKRSPSTKLTGSYEEISLPRPTEVKLSYLSKGGHCLGLIQRASSADGPHYGVLSLHHPQEEEDDVYIEMVGQPGNVSPELGEAVYEEMKYFLPEDGSLAMETTMAKTEGLSPVEYCPPPVTGGRPQGQDSACDIPPPFPNLLPHRPPLLVFPPSPVTCSPASDESPLTPIEVKKLPVLDTSLGYPGQGDGGTPLSPQYSRQRADSSPSLSVFMPDKSTPPLTPPPPTPPLLLPPYRPPSHFPFPPEVCGLPLTRTASMATSDSSRGSHKAGNVSADPPTGAGKPPYSPAKMGRPEPRRAHSCSSSPLLFNPASARPLVSPLDELTTLFSSGRSLLRKSTTGRKIRESGFNSNVNQSERDDPGITMPPPQIQDKNANNHTNPHSSVPMSIENGNRLSNGSLEEDSPSKPNSSISSTLQRHRDSHHSQVIQQLRLSQNESAALQELLAWRRKLCEEQPSWRQLLHHGTGTVSNLCVTSPSLEHTDQNLTVSSKGGPFPGL</sequence>
<dbReference type="GO" id="GO:2000134">
    <property type="term" value="P:negative regulation of G1/S transition of mitotic cell cycle"/>
    <property type="evidence" value="ECO:0007669"/>
    <property type="project" value="TreeGrafter"/>
</dbReference>
<gene>
    <name evidence="12" type="primary">MYO16</name>
    <name evidence="12" type="synonym">myo16</name>
</gene>
<comment type="similarity">
    <text evidence="9">Belongs to the TRAFAC class myosin-kinesin ATPase superfamily. Myosin family.</text>
</comment>
<dbReference type="SMART" id="SM00248">
    <property type="entry name" value="ANK"/>
    <property type="match status" value="5"/>
</dbReference>
<dbReference type="PROSITE" id="PS50088">
    <property type="entry name" value="ANK_REPEAT"/>
    <property type="match status" value="4"/>
</dbReference>
<feature type="region of interest" description="Disordered" evidence="10">
    <location>
        <begin position="1564"/>
        <end position="1622"/>
    </location>
</feature>
<feature type="binding site" evidence="9">
    <location>
        <begin position="517"/>
        <end position="524"/>
    </location>
    <ligand>
        <name>ATP</name>
        <dbReference type="ChEBI" id="CHEBI:30616"/>
    </ligand>
</feature>
<name>A0A8C9V8N9_SCLFO</name>
<evidence type="ECO:0000256" key="5">
    <source>
        <dbReference type="ARBA" id="ARBA00023043"/>
    </source>
</evidence>
<dbReference type="GO" id="GO:0005524">
    <property type="term" value="F:ATP binding"/>
    <property type="evidence" value="ECO:0007669"/>
    <property type="project" value="UniProtKB-UniRule"/>
</dbReference>
<feature type="compositionally biased region" description="Polar residues" evidence="10">
    <location>
        <begin position="1579"/>
        <end position="1594"/>
    </location>
</feature>
<reference evidence="12 13" key="1">
    <citation type="submission" date="2019-04" db="EMBL/GenBank/DDBJ databases">
        <authorList>
            <consortium name="Wellcome Sanger Institute Data Sharing"/>
        </authorList>
    </citation>
    <scope>NUCLEOTIDE SEQUENCE [LARGE SCALE GENOMIC DNA]</scope>
</reference>